<dbReference type="EMBL" id="KN847356">
    <property type="protein sequence ID" value="KIW36461.1"/>
    <property type="molecule type" value="Genomic_DNA"/>
</dbReference>
<dbReference type="AlphaFoldDB" id="A0A0D2A822"/>
<dbReference type="RefSeq" id="XP_016256677.1">
    <property type="nucleotide sequence ID" value="XM_016412923.1"/>
</dbReference>
<dbReference type="Gene3D" id="2.60.120.620">
    <property type="entry name" value="q2cbj1_9rhob like domain"/>
    <property type="match status" value="1"/>
</dbReference>
<protein>
    <submittedName>
        <fullName evidence="1">Uncharacterized protein</fullName>
    </submittedName>
</protein>
<name>A0A0D2A822_9EURO</name>
<sequence>MSQSPSDLALIQKDVQPFLDADKPWDGDFFPRETRRINGLAAKSKVFMEKIVCDKTHQSVCTKLLSSTSKNYLGQELQASTSYPQLNNTFTLRSGLALLHSPCIVTM</sequence>
<dbReference type="HOGENOM" id="CLU_2210051_0_0_1"/>
<keyword evidence="2" id="KW-1185">Reference proteome</keyword>
<accession>A0A0D2A822</accession>
<reference evidence="1 2" key="1">
    <citation type="submission" date="2015-01" db="EMBL/GenBank/DDBJ databases">
        <title>The Genome Sequence of Exophiala oligosperma CBS72588.</title>
        <authorList>
            <consortium name="The Broad Institute Genomics Platform"/>
            <person name="Cuomo C."/>
            <person name="de Hoog S."/>
            <person name="Gorbushina A."/>
            <person name="Stielow B."/>
            <person name="Teixiera M."/>
            <person name="Abouelleil A."/>
            <person name="Chapman S.B."/>
            <person name="Priest M."/>
            <person name="Young S.K."/>
            <person name="Wortman J."/>
            <person name="Nusbaum C."/>
            <person name="Birren B."/>
        </authorList>
    </citation>
    <scope>NUCLEOTIDE SEQUENCE [LARGE SCALE GENOMIC DNA]</scope>
    <source>
        <strain evidence="1 2">CBS 72588</strain>
    </source>
</reference>
<dbReference type="GeneID" id="27363351"/>
<gene>
    <name evidence="1" type="ORF">PV06_11277</name>
</gene>
<evidence type="ECO:0000313" key="2">
    <source>
        <dbReference type="Proteomes" id="UP000053342"/>
    </source>
</evidence>
<proteinExistence type="predicted"/>
<dbReference type="VEuPathDB" id="FungiDB:PV06_11277"/>
<dbReference type="OrthoDB" id="4132605at2759"/>
<evidence type="ECO:0000313" key="1">
    <source>
        <dbReference type="EMBL" id="KIW36461.1"/>
    </source>
</evidence>
<dbReference type="STRING" id="215243.A0A0D2A822"/>
<organism evidence="1 2">
    <name type="scientific">Exophiala oligosperma</name>
    <dbReference type="NCBI Taxonomy" id="215243"/>
    <lineage>
        <taxon>Eukaryota</taxon>
        <taxon>Fungi</taxon>
        <taxon>Dikarya</taxon>
        <taxon>Ascomycota</taxon>
        <taxon>Pezizomycotina</taxon>
        <taxon>Eurotiomycetes</taxon>
        <taxon>Chaetothyriomycetidae</taxon>
        <taxon>Chaetothyriales</taxon>
        <taxon>Herpotrichiellaceae</taxon>
        <taxon>Exophiala</taxon>
    </lineage>
</organism>
<dbReference type="Proteomes" id="UP000053342">
    <property type="component" value="Unassembled WGS sequence"/>
</dbReference>